<dbReference type="AlphaFoldDB" id="A0A119UU09"/>
<protein>
    <recommendedName>
        <fullName evidence="3">Helicase XPB/Ssl2 N-terminal domain-containing protein</fullName>
    </recommendedName>
</protein>
<accession>A0A119UU09</accession>
<evidence type="ECO:0000313" key="2">
    <source>
        <dbReference type="Proteomes" id="UP000065504"/>
    </source>
</evidence>
<evidence type="ECO:0000313" key="1">
    <source>
        <dbReference type="EMBL" id="KWK74977.1"/>
    </source>
</evidence>
<comment type="caution">
    <text evidence="1">The sequence shown here is derived from an EMBL/GenBank/DDBJ whole genome shotgun (WGS) entry which is preliminary data.</text>
</comment>
<dbReference type="Proteomes" id="UP000065504">
    <property type="component" value="Unassembled WGS sequence"/>
</dbReference>
<organism evidence="1 2">
    <name type="scientific">Burkholderia ubonensis</name>
    <dbReference type="NCBI Taxonomy" id="101571"/>
    <lineage>
        <taxon>Bacteria</taxon>
        <taxon>Pseudomonadati</taxon>
        <taxon>Pseudomonadota</taxon>
        <taxon>Betaproteobacteria</taxon>
        <taxon>Burkholderiales</taxon>
        <taxon>Burkholderiaceae</taxon>
        <taxon>Burkholderia</taxon>
        <taxon>Burkholderia cepacia complex</taxon>
    </lineage>
</organism>
<gene>
    <name evidence="1" type="ORF">WM16_15320</name>
</gene>
<name>A0A119UU09_9BURK</name>
<dbReference type="EMBL" id="LPLU01000086">
    <property type="protein sequence ID" value="KWK74977.1"/>
    <property type="molecule type" value="Genomic_DNA"/>
</dbReference>
<sequence length="588" mass="66163">MLNDALARLTIDQLKSLMRWLPDTSPTGKKDLLIGQISRSLDDDGLRTLWDRLDDIQRMAVAEAAYAPDGLFDGKRFRAKYGRLPDFTVMEDGRRSYYGRPTALGLFLYYEAGCYRLPFDLRERLQSFVQEPLPVRLTPVETLPEKAGEKRLTVRCNEHDATIDLLVLLRLTDQGKVQVSDKTSLPGTATQRLLTDHLAGGDFYVPPRKQRQRSAEIGPIKAFSWPLLLQAAGLAQRNGSTLALSDTGRKALASVPAKVLRAIWSKWLKSSLFDEFSRIDVIKGQKSKERVMTAVAPRRSVINEMLRICPVGAWINVDDLSRFMEAAGRTFEVTHDAWSLYIGESHYGSLGHDGYHDWSILQLRYLLCVLFEYAAALGIIDIAYIEPTGARHDYHQMWGTDELEFLSRYDGLTYFRVTPLGAYCIGLRDEYTPASVPPSVRLSVLPSLQVNIADGSLSMDESLTLTTWAEELTDKSWRLDRQKAVEAVEKGRDIAELRAYLQARVDQPLPETVESFIKTTEKRGKALKVLGTALLIDCENEEIASMIAEGKKTAGLCLRAGKRQLVVKLEHEEKFRKVVHELGLGVTI</sequence>
<reference evidence="1 2" key="1">
    <citation type="submission" date="2015-11" db="EMBL/GenBank/DDBJ databases">
        <title>Expanding the genomic diversity of Burkholderia species for the development of highly accurate diagnostics.</title>
        <authorList>
            <person name="Sahl J."/>
            <person name="Keim P."/>
            <person name="Wagner D."/>
        </authorList>
    </citation>
    <scope>NUCLEOTIDE SEQUENCE [LARGE SCALE GENOMIC DNA]</scope>
    <source>
        <strain evidence="1 2">MSMB782WGS</strain>
    </source>
</reference>
<proteinExistence type="predicted"/>
<evidence type="ECO:0008006" key="3">
    <source>
        <dbReference type="Google" id="ProtNLM"/>
    </source>
</evidence>